<gene>
    <name evidence="1" type="ORF">GCM10017161_07050</name>
</gene>
<comment type="caution">
    <text evidence="1">The sequence shown here is derived from an EMBL/GenBank/DDBJ whole genome shotgun (WGS) entry which is preliminary data.</text>
</comment>
<evidence type="ECO:0000313" key="1">
    <source>
        <dbReference type="EMBL" id="GHF82467.1"/>
    </source>
</evidence>
<name>A0A919BE29_9GAMM</name>
<reference evidence="1" key="1">
    <citation type="journal article" date="2014" name="Int. J. Syst. Evol. Microbiol.">
        <title>Complete genome sequence of Corynebacterium casei LMG S-19264T (=DSM 44701T), isolated from a smear-ripened cheese.</title>
        <authorList>
            <consortium name="US DOE Joint Genome Institute (JGI-PGF)"/>
            <person name="Walter F."/>
            <person name="Albersmeier A."/>
            <person name="Kalinowski J."/>
            <person name="Ruckert C."/>
        </authorList>
    </citation>
    <scope>NUCLEOTIDE SEQUENCE</scope>
    <source>
        <strain evidence="1">KCTC 42731</strain>
    </source>
</reference>
<sequence>MDDLKVAAELLAIPVSTKTKDNVLVLNLAVQVSPSTEGSTSIELVEWPESIALLSQQMSVTFTSENNQDIFTYDVESELAYLTGDLVNDNADRRQAMVDTWKQVFCGGGGFQSLKKALQSKGNAQNLVANQLPGQQNYRTAAFADFFERFERELATVAASGSDKSDIKQKIADKRLCRVALVALNSIDKTEISAMRYNAALTKGEEEAFVPQEEIELLFDEQTLGGSNADVSDQVIISSFSTLYHNFVDFLACFEKLGEVPKSYRTVFYEEDNNALEIATRRLAGIMSHPSLAYWLGCAVPLKIEIPKDELKLTIDNNYKLAVNFSDGSGISAKTMVRLTKDDDEIWGVEVVPRNINIFSNGHCLDFSSKIPTGAYRFKFSNHTPTATIFDIIDRANRLAANKNEELKNSLPQKRALVFYDAGINEEYDKPEVNYLEDLVIGLRPDFAIQNNKVPEESTQFYSIMQRRINWQFGSLNNDLFSEFWHSDVIQAVATLQDDGFSPWPVPDTFPVDNSNSTLFLGQKRKSDDVFMWNGEPAGVEYQELPAYETKAEDLGVEREYALPELNDDTDPDISDKLLPRLRVDKSYNLGCRFVFPLGISIGLKEAQTLYKKNALLNYTQATGSEPIRYEGHQSGAPDIHLLWKDDPLVKEKQPEKTHPVEAANYLVVGPEKSRKRIITPPRIGFTEAELEGQFDHLTGVNFPTGAFSLNSHFPAWMFTQDAMFPEAKKAEPRQVEFWYNKTEPVEKNAGDDNEATFFHSLPIKGGKSVSIPQCYMAQKEGSQSRGSVFIIGEPNNQIRRLDFSEGFFPFKESSTLVCRLKINVISIDPTDWNPLESDRTLRKFWQSDEKPEDANPILLEVFKGNQTRIINQSTDRLFCIDEKVRTLPCIRVELEEGDEGIIELEALPENIRGAEVKPLEKRIQTINVVHAVRRPRFSPSFMDGHRPTLKIAFNIKDPNQLSNVDQKEDLAVMSGFIDNLDRRVVGKIRCDAEWDEYAPGTYVELPDGTWAENLARRQETLIDLKPFFDRDGHRLDLNQPSTAFEGSLDVKFTDQRARKLRLQLVATSRFSHFYPDGVIDDSDNNETPVASVGPFDKASAPFSNEYAIWLNCAYRPPEPTIRKIHPVLIWDKKESRNENYTMERTNKLRFHLDKDWYATGEGEKLGVVLLHDDYHSHVTSVDCFEKDELKPFKDFISRPARLAYLKGDKSPLFLRAEHFDEQGQKIKDVNLSLLPNDAGDLKTLKVKILPLEVKFSPEQGLYADLTFAEEKNNINILHLGLVRYQEHAECNNLVSPPISETVSVLPDFSIEVKKGNKLFEREIYVTRQNKRENTDKFKTYLTATQYDWIDVVKIWESKEQPIKREFDNNKVKFDFRVDGSNASSWVMIEEYEQMDQDSLYWKELDKKTVETTERCVFQAIVKLP</sequence>
<dbReference type="Proteomes" id="UP000623842">
    <property type="component" value="Unassembled WGS sequence"/>
</dbReference>
<reference evidence="1" key="2">
    <citation type="submission" date="2020-09" db="EMBL/GenBank/DDBJ databases">
        <authorList>
            <person name="Sun Q."/>
            <person name="Kim S."/>
        </authorList>
    </citation>
    <scope>NUCLEOTIDE SEQUENCE</scope>
    <source>
        <strain evidence="1">KCTC 42731</strain>
    </source>
</reference>
<organism evidence="1 2">
    <name type="scientific">Thalassotalea marina</name>
    <dbReference type="NCBI Taxonomy" id="1673741"/>
    <lineage>
        <taxon>Bacteria</taxon>
        <taxon>Pseudomonadati</taxon>
        <taxon>Pseudomonadota</taxon>
        <taxon>Gammaproteobacteria</taxon>
        <taxon>Alteromonadales</taxon>
        <taxon>Colwelliaceae</taxon>
        <taxon>Thalassotalea</taxon>
    </lineage>
</organism>
<keyword evidence="2" id="KW-1185">Reference proteome</keyword>
<dbReference type="RefSeq" id="WP_189767370.1">
    <property type="nucleotide sequence ID" value="NZ_BNCK01000002.1"/>
</dbReference>
<accession>A0A919BE29</accession>
<proteinExistence type="predicted"/>
<evidence type="ECO:0000313" key="2">
    <source>
        <dbReference type="Proteomes" id="UP000623842"/>
    </source>
</evidence>
<dbReference type="EMBL" id="BNCK01000002">
    <property type="protein sequence ID" value="GHF82467.1"/>
    <property type="molecule type" value="Genomic_DNA"/>
</dbReference>
<protein>
    <submittedName>
        <fullName evidence="1">Uncharacterized protein</fullName>
    </submittedName>
</protein>